<proteinExistence type="predicted"/>
<comment type="caution">
    <text evidence="1">The sequence shown here is derived from an EMBL/GenBank/DDBJ whole genome shotgun (WGS) entry which is preliminary data.</text>
</comment>
<feature type="non-terminal residue" evidence="1">
    <location>
        <position position="1"/>
    </location>
</feature>
<keyword evidence="2" id="KW-1185">Reference proteome</keyword>
<sequence length="74" mass="8140">KVSVSEDASEECKASKVKQFLADMKKSLSKVSFDHIVEALQSYKKTDDLSVLLTETAVLAEDPNTHTLLRGVLC</sequence>
<gene>
    <name evidence="1" type="ORF">XENOCAPTIV_020010</name>
</gene>
<dbReference type="Pfam" id="PF23116">
    <property type="entry name" value="HHD_RTEL1"/>
    <property type="match status" value="1"/>
</dbReference>
<evidence type="ECO:0000313" key="2">
    <source>
        <dbReference type="Proteomes" id="UP001434883"/>
    </source>
</evidence>
<name>A0ABV0SJF5_9TELE</name>
<dbReference type="Proteomes" id="UP001434883">
    <property type="component" value="Unassembled WGS sequence"/>
</dbReference>
<dbReference type="Gene3D" id="1.20.1160.20">
    <property type="match status" value="1"/>
</dbReference>
<organism evidence="1 2">
    <name type="scientific">Xenoophorus captivus</name>
    <dbReference type="NCBI Taxonomy" id="1517983"/>
    <lineage>
        <taxon>Eukaryota</taxon>
        <taxon>Metazoa</taxon>
        <taxon>Chordata</taxon>
        <taxon>Craniata</taxon>
        <taxon>Vertebrata</taxon>
        <taxon>Euteleostomi</taxon>
        <taxon>Actinopterygii</taxon>
        <taxon>Neopterygii</taxon>
        <taxon>Teleostei</taxon>
        <taxon>Neoteleostei</taxon>
        <taxon>Acanthomorphata</taxon>
        <taxon>Ovalentaria</taxon>
        <taxon>Atherinomorphae</taxon>
        <taxon>Cyprinodontiformes</taxon>
        <taxon>Goodeidae</taxon>
        <taxon>Xenoophorus</taxon>
    </lineage>
</organism>
<protein>
    <submittedName>
        <fullName evidence="1">Uncharacterized protein</fullName>
    </submittedName>
</protein>
<reference evidence="1 2" key="1">
    <citation type="submission" date="2021-06" db="EMBL/GenBank/DDBJ databases">
        <authorList>
            <person name="Palmer J.M."/>
        </authorList>
    </citation>
    <scope>NUCLEOTIDE SEQUENCE [LARGE SCALE GENOMIC DNA]</scope>
    <source>
        <strain evidence="1 2">XC_2019</strain>
        <tissue evidence="1">Muscle</tissue>
    </source>
</reference>
<dbReference type="EMBL" id="JAHRIN010079905">
    <property type="protein sequence ID" value="MEQ2219562.1"/>
    <property type="molecule type" value="Genomic_DNA"/>
</dbReference>
<evidence type="ECO:0000313" key="1">
    <source>
        <dbReference type="EMBL" id="MEQ2219562.1"/>
    </source>
</evidence>
<accession>A0ABV0SJF5</accession>